<gene>
    <name evidence="3" type="ORF">FPPS064S07_02757</name>
</gene>
<protein>
    <submittedName>
        <fullName evidence="3">Uncharacterized protein</fullName>
    </submittedName>
</protein>
<keyword evidence="1" id="KW-0175">Coiled coil</keyword>
<dbReference type="AlphaFoldDB" id="A0A564TFY3"/>
<name>A0A564TFY3_9FIRM</name>
<evidence type="ECO:0000313" key="4">
    <source>
        <dbReference type="Proteomes" id="UP000406184"/>
    </source>
</evidence>
<dbReference type="RefSeq" id="WP_207705748.1">
    <property type="nucleotide sequence ID" value="NZ_CABHMY010000096.1"/>
</dbReference>
<dbReference type="Proteomes" id="UP000406184">
    <property type="component" value="Unassembled WGS sequence"/>
</dbReference>
<evidence type="ECO:0000256" key="1">
    <source>
        <dbReference type="SAM" id="Coils"/>
    </source>
</evidence>
<keyword evidence="2" id="KW-0812">Transmembrane</keyword>
<keyword evidence="2" id="KW-0472">Membrane</keyword>
<evidence type="ECO:0000256" key="2">
    <source>
        <dbReference type="SAM" id="Phobius"/>
    </source>
</evidence>
<organism evidence="3 4">
    <name type="scientific">Faecalibacterium prausnitzii</name>
    <dbReference type="NCBI Taxonomy" id="853"/>
    <lineage>
        <taxon>Bacteria</taxon>
        <taxon>Bacillati</taxon>
        <taxon>Bacillota</taxon>
        <taxon>Clostridia</taxon>
        <taxon>Eubacteriales</taxon>
        <taxon>Oscillospiraceae</taxon>
        <taxon>Faecalibacterium</taxon>
    </lineage>
</organism>
<accession>A0A564TFY3</accession>
<sequence>MSFLTGLAKFFELLNSNSGGLTFLITVVYVVATIAICIANIQSANASKKQLEEMQKQYAEENRPHIEVEFLFERRSFYGLRFINHGKSTAQNVEIQLSDAFIDSLGSTNFAELLKKQKGKKCVIGVDQHYDLLFANDTYIQLPNKVPATGTVYYEDNGVNYQSEFDIDTEHYATIFFFESDEEKLLKEMKNQTAELKRMKESIRAIAQNTKQFNTTEESE</sequence>
<feature type="coiled-coil region" evidence="1">
    <location>
        <begin position="179"/>
        <end position="209"/>
    </location>
</feature>
<keyword evidence="2" id="KW-1133">Transmembrane helix</keyword>
<feature type="transmembrane region" description="Helical" evidence="2">
    <location>
        <begin position="20"/>
        <end position="41"/>
    </location>
</feature>
<keyword evidence="4" id="KW-1185">Reference proteome</keyword>
<reference evidence="3 4" key="1">
    <citation type="submission" date="2019-07" db="EMBL/GenBank/DDBJ databases">
        <authorList>
            <person name="Hibberd C M."/>
            <person name="Gehrig L. J."/>
            <person name="Chang H.-W."/>
            <person name="Venkatesh S."/>
        </authorList>
    </citation>
    <scope>NUCLEOTIDE SEQUENCE [LARGE SCALE GENOMIC DNA]</scope>
    <source>
        <strain evidence="3">Faecalibacterium_prausnitzii_JG_BgPS064</strain>
    </source>
</reference>
<dbReference type="EMBL" id="CABHMY010000096">
    <property type="protein sequence ID" value="VUX06377.1"/>
    <property type="molecule type" value="Genomic_DNA"/>
</dbReference>
<evidence type="ECO:0000313" key="3">
    <source>
        <dbReference type="EMBL" id="VUX06377.1"/>
    </source>
</evidence>
<proteinExistence type="predicted"/>